<evidence type="ECO:0000256" key="1">
    <source>
        <dbReference type="ARBA" id="ARBA00001947"/>
    </source>
</evidence>
<dbReference type="OrthoDB" id="9801445at2"/>
<proteinExistence type="inferred from homology"/>
<dbReference type="AlphaFoldDB" id="A0A554XA53"/>
<dbReference type="EMBL" id="VJOM01000008">
    <property type="protein sequence ID" value="TSE32688.1"/>
    <property type="molecule type" value="Genomic_DNA"/>
</dbReference>
<keyword evidence="4" id="KW-0862">Zinc</keyword>
<reference evidence="6 7" key="1">
    <citation type="submission" date="2019-07" db="EMBL/GenBank/DDBJ databases">
        <title>Tepidimonas taiwanensis I1-1 draft genome.</title>
        <authorList>
            <person name="Da Costa M.S."/>
            <person name="Froufe H.J.C."/>
            <person name="Egas C."/>
            <person name="Albuquerque L."/>
        </authorList>
    </citation>
    <scope>NUCLEOTIDE SEQUENCE [LARGE SCALE GENOMIC DNA]</scope>
    <source>
        <strain evidence="6 7">I1-1</strain>
    </source>
</reference>
<dbReference type="GO" id="GO:0046872">
    <property type="term" value="F:metal ion binding"/>
    <property type="evidence" value="ECO:0007669"/>
    <property type="project" value="UniProtKB-KW"/>
</dbReference>
<evidence type="ECO:0000313" key="7">
    <source>
        <dbReference type="Proteomes" id="UP000317763"/>
    </source>
</evidence>
<gene>
    <name evidence="6" type="primary">mftE</name>
    <name evidence="6" type="ORF">Ttaiw_01010</name>
</gene>
<dbReference type="STRING" id="307486.GCA_000807215_01130"/>
<keyword evidence="3 6" id="KW-0378">Hydrolase</keyword>
<evidence type="ECO:0000256" key="4">
    <source>
        <dbReference type="ARBA" id="ARBA00022833"/>
    </source>
</evidence>
<name>A0A554XA53_9BURK</name>
<evidence type="ECO:0000256" key="3">
    <source>
        <dbReference type="ARBA" id="ARBA00022801"/>
    </source>
</evidence>
<dbReference type="PANTHER" id="PTHR35005">
    <property type="entry name" value="3-DEHYDRO-SCYLLO-INOSOSE HYDROLASE"/>
    <property type="match status" value="1"/>
</dbReference>
<dbReference type="Gene3D" id="3.40.50.10310">
    <property type="entry name" value="Creatininase"/>
    <property type="match status" value="1"/>
</dbReference>
<evidence type="ECO:0000256" key="2">
    <source>
        <dbReference type="ARBA" id="ARBA00022723"/>
    </source>
</evidence>
<dbReference type="InterPro" id="IPR024087">
    <property type="entry name" value="Creatininase-like_sf"/>
</dbReference>
<dbReference type="GO" id="GO:0016811">
    <property type="term" value="F:hydrolase activity, acting on carbon-nitrogen (but not peptide) bonds, in linear amides"/>
    <property type="evidence" value="ECO:0007669"/>
    <property type="project" value="TreeGrafter"/>
</dbReference>
<dbReference type="PANTHER" id="PTHR35005:SF1">
    <property type="entry name" value="2-AMINO-5-FORMYLAMINO-6-RIBOSYLAMINOPYRIMIDIN-4(3H)-ONE 5'-MONOPHOSPHATE DEFORMYLASE"/>
    <property type="match status" value="1"/>
</dbReference>
<dbReference type="SUPFAM" id="SSF102215">
    <property type="entry name" value="Creatininase"/>
    <property type="match status" value="1"/>
</dbReference>
<dbReference type="InterPro" id="IPR003785">
    <property type="entry name" value="Creatininase/forma_Hydrolase"/>
</dbReference>
<comment type="cofactor">
    <cofactor evidence="1">
        <name>Zn(2+)</name>
        <dbReference type="ChEBI" id="CHEBI:29105"/>
    </cofactor>
</comment>
<protein>
    <submittedName>
        <fullName evidence="6">Putative mycofactocin system creatinine amidohydrolase family protein MftE</fullName>
        <ecNumber evidence="6">3.5.-.-</ecNumber>
    </submittedName>
</protein>
<accession>A0A554XA53</accession>
<sequence length="286" mass="30226">MDTSPDSPVAAPGLKRWADLRWPEVAALDPERTVAVLPLGATEQHGPHLPLAVDTAIAEAVLAAAGPHLPGDAPIYVLPTQPVGFSPEHARFPGTLTLSADTALALWRDIGASVARAGVRKLVLFNGHGGHVGLMDVVGRELRAHHDLLVWSVHWFQLPLIEPDGHDLEADLSAHERRFGVHAGQVETALMLALVPERVHDAARADFASTSAQRAQRYPLLGNGRSAKFAWAMQDLNPAGSAGHAAAADADWGRRAIAAAGRSLAQLLQEVVALPLATAVDGPAWP</sequence>
<dbReference type="Proteomes" id="UP000317763">
    <property type="component" value="Unassembled WGS sequence"/>
</dbReference>
<comment type="caution">
    <text evidence="6">The sequence shown here is derived from an EMBL/GenBank/DDBJ whole genome shotgun (WGS) entry which is preliminary data.</text>
</comment>
<evidence type="ECO:0000256" key="5">
    <source>
        <dbReference type="ARBA" id="ARBA00024029"/>
    </source>
</evidence>
<keyword evidence="7" id="KW-1185">Reference proteome</keyword>
<dbReference type="EC" id="3.5.-.-" evidence="6"/>
<keyword evidence="2" id="KW-0479">Metal-binding</keyword>
<dbReference type="RefSeq" id="WP_143897712.1">
    <property type="nucleotide sequence ID" value="NZ_CP083911.1"/>
</dbReference>
<organism evidence="6 7">
    <name type="scientific">Tepidimonas taiwanensis</name>
    <dbReference type="NCBI Taxonomy" id="307486"/>
    <lineage>
        <taxon>Bacteria</taxon>
        <taxon>Pseudomonadati</taxon>
        <taxon>Pseudomonadota</taxon>
        <taxon>Betaproteobacteria</taxon>
        <taxon>Burkholderiales</taxon>
        <taxon>Tepidimonas</taxon>
    </lineage>
</organism>
<dbReference type="GO" id="GO:0009231">
    <property type="term" value="P:riboflavin biosynthetic process"/>
    <property type="evidence" value="ECO:0007669"/>
    <property type="project" value="TreeGrafter"/>
</dbReference>
<dbReference type="Pfam" id="PF02633">
    <property type="entry name" value="Creatininase"/>
    <property type="match status" value="1"/>
</dbReference>
<comment type="similarity">
    <text evidence="5">Belongs to the creatininase superfamily.</text>
</comment>
<evidence type="ECO:0000313" key="6">
    <source>
        <dbReference type="EMBL" id="TSE32688.1"/>
    </source>
</evidence>